<evidence type="ECO:0000313" key="2">
    <source>
        <dbReference type="EnsemblPlants" id="PAC:32962266.CDS.1"/>
    </source>
</evidence>
<dbReference type="EMBL" id="ABEU02000014">
    <property type="protein sequence ID" value="PNR41450.1"/>
    <property type="molecule type" value="Genomic_DNA"/>
</dbReference>
<name>A0A2K1JIS2_PHYPA</name>
<dbReference type="InParanoid" id="A0A2K1JIS2"/>
<dbReference type="PaxDb" id="3218-PP1S34_350V6.1"/>
<reference evidence="2" key="3">
    <citation type="submission" date="2020-12" db="UniProtKB">
        <authorList>
            <consortium name="EnsemblPlants"/>
        </authorList>
    </citation>
    <scope>IDENTIFICATION</scope>
</reference>
<keyword evidence="3" id="KW-1185">Reference proteome</keyword>
<dbReference type="EnsemblPlants" id="Pp3c14_21910V3.1">
    <property type="protein sequence ID" value="PAC:32962266.CDS.1"/>
    <property type="gene ID" value="Pp3c14_21910"/>
</dbReference>
<proteinExistence type="predicted"/>
<protein>
    <submittedName>
        <fullName evidence="1 2">Uncharacterized protein</fullName>
    </submittedName>
</protein>
<evidence type="ECO:0000313" key="3">
    <source>
        <dbReference type="Proteomes" id="UP000006727"/>
    </source>
</evidence>
<dbReference type="AlphaFoldDB" id="A0A2K1JIS2"/>
<sequence length="51" mass="5905">MRQCHGTIKTSSFKATDQGPCRYEVHTLSRCRSVVKEANRALRIFFPSGWF</sequence>
<evidence type="ECO:0000313" key="1">
    <source>
        <dbReference type="EMBL" id="PNR41450.1"/>
    </source>
</evidence>
<reference evidence="1 3" key="2">
    <citation type="journal article" date="2018" name="Plant J.">
        <title>The Physcomitrella patens chromosome-scale assembly reveals moss genome structure and evolution.</title>
        <authorList>
            <person name="Lang D."/>
            <person name="Ullrich K.K."/>
            <person name="Murat F."/>
            <person name="Fuchs J."/>
            <person name="Jenkins J."/>
            <person name="Haas F.B."/>
            <person name="Piednoel M."/>
            <person name="Gundlach H."/>
            <person name="Van Bel M."/>
            <person name="Meyberg R."/>
            <person name="Vives C."/>
            <person name="Morata J."/>
            <person name="Symeonidi A."/>
            <person name="Hiss M."/>
            <person name="Muchero W."/>
            <person name="Kamisugi Y."/>
            <person name="Saleh O."/>
            <person name="Blanc G."/>
            <person name="Decker E.L."/>
            <person name="van Gessel N."/>
            <person name="Grimwood J."/>
            <person name="Hayes R.D."/>
            <person name="Graham S.W."/>
            <person name="Gunter L.E."/>
            <person name="McDaniel S.F."/>
            <person name="Hoernstein S.N.W."/>
            <person name="Larsson A."/>
            <person name="Li F.W."/>
            <person name="Perroud P.F."/>
            <person name="Phillips J."/>
            <person name="Ranjan P."/>
            <person name="Rokshar D.S."/>
            <person name="Rothfels C.J."/>
            <person name="Schneider L."/>
            <person name="Shu S."/>
            <person name="Stevenson D.W."/>
            <person name="Thummler F."/>
            <person name="Tillich M."/>
            <person name="Villarreal Aguilar J.C."/>
            <person name="Widiez T."/>
            <person name="Wong G.K."/>
            <person name="Wymore A."/>
            <person name="Zhang Y."/>
            <person name="Zimmer A.D."/>
            <person name="Quatrano R.S."/>
            <person name="Mayer K.F.X."/>
            <person name="Goodstein D."/>
            <person name="Casacuberta J.M."/>
            <person name="Vandepoele K."/>
            <person name="Reski R."/>
            <person name="Cuming A.C."/>
            <person name="Tuskan G.A."/>
            <person name="Maumus F."/>
            <person name="Salse J."/>
            <person name="Schmutz J."/>
            <person name="Rensing S.A."/>
        </authorList>
    </citation>
    <scope>NUCLEOTIDE SEQUENCE [LARGE SCALE GENOMIC DNA]</scope>
    <source>
        <strain evidence="2 3">cv. Gransden 2004</strain>
    </source>
</reference>
<reference evidence="1 3" key="1">
    <citation type="journal article" date="2008" name="Science">
        <title>The Physcomitrella genome reveals evolutionary insights into the conquest of land by plants.</title>
        <authorList>
            <person name="Rensing S."/>
            <person name="Lang D."/>
            <person name="Zimmer A."/>
            <person name="Terry A."/>
            <person name="Salamov A."/>
            <person name="Shapiro H."/>
            <person name="Nishiyama T."/>
            <person name="Perroud P.-F."/>
            <person name="Lindquist E."/>
            <person name="Kamisugi Y."/>
            <person name="Tanahashi T."/>
            <person name="Sakakibara K."/>
            <person name="Fujita T."/>
            <person name="Oishi K."/>
            <person name="Shin-I T."/>
            <person name="Kuroki Y."/>
            <person name="Toyoda A."/>
            <person name="Suzuki Y."/>
            <person name="Hashimoto A."/>
            <person name="Yamaguchi K."/>
            <person name="Sugano A."/>
            <person name="Kohara Y."/>
            <person name="Fujiyama A."/>
            <person name="Anterola A."/>
            <person name="Aoki S."/>
            <person name="Ashton N."/>
            <person name="Barbazuk W.B."/>
            <person name="Barker E."/>
            <person name="Bennetzen J."/>
            <person name="Bezanilla M."/>
            <person name="Blankenship R."/>
            <person name="Cho S.H."/>
            <person name="Dutcher S."/>
            <person name="Estelle M."/>
            <person name="Fawcett J.A."/>
            <person name="Gundlach H."/>
            <person name="Hanada K."/>
            <person name="Heyl A."/>
            <person name="Hicks K.A."/>
            <person name="Hugh J."/>
            <person name="Lohr M."/>
            <person name="Mayer K."/>
            <person name="Melkozernov A."/>
            <person name="Murata T."/>
            <person name="Nelson D."/>
            <person name="Pils B."/>
            <person name="Prigge M."/>
            <person name="Reiss B."/>
            <person name="Renner T."/>
            <person name="Rombauts S."/>
            <person name="Rushton P."/>
            <person name="Sanderfoot A."/>
            <person name="Schween G."/>
            <person name="Shiu S.-H."/>
            <person name="Stueber K."/>
            <person name="Theodoulou F.L."/>
            <person name="Tu H."/>
            <person name="Van de Peer Y."/>
            <person name="Verrier P.J."/>
            <person name="Waters E."/>
            <person name="Wood A."/>
            <person name="Yang L."/>
            <person name="Cove D."/>
            <person name="Cuming A."/>
            <person name="Hasebe M."/>
            <person name="Lucas S."/>
            <person name="Mishler D.B."/>
            <person name="Reski R."/>
            <person name="Grigoriev I."/>
            <person name="Quatrano R.S."/>
            <person name="Boore J.L."/>
        </authorList>
    </citation>
    <scope>NUCLEOTIDE SEQUENCE [LARGE SCALE GENOMIC DNA]</scope>
    <source>
        <strain evidence="2 3">cv. Gransden 2004</strain>
    </source>
</reference>
<accession>A0A2K1JIS2</accession>
<dbReference type="Gramene" id="Pp3c14_21910V3.1">
    <property type="protein sequence ID" value="PAC:32962266.CDS.1"/>
    <property type="gene ID" value="Pp3c14_21910"/>
</dbReference>
<dbReference type="Proteomes" id="UP000006727">
    <property type="component" value="Chromosome 14"/>
</dbReference>
<gene>
    <name evidence="1" type="ORF">PHYPA_018853</name>
</gene>
<organism evidence="1">
    <name type="scientific">Physcomitrium patens</name>
    <name type="common">Spreading-leaved earth moss</name>
    <name type="synonym">Physcomitrella patens</name>
    <dbReference type="NCBI Taxonomy" id="3218"/>
    <lineage>
        <taxon>Eukaryota</taxon>
        <taxon>Viridiplantae</taxon>
        <taxon>Streptophyta</taxon>
        <taxon>Embryophyta</taxon>
        <taxon>Bryophyta</taxon>
        <taxon>Bryophytina</taxon>
        <taxon>Bryopsida</taxon>
        <taxon>Funariidae</taxon>
        <taxon>Funariales</taxon>
        <taxon>Funariaceae</taxon>
        <taxon>Physcomitrium</taxon>
    </lineage>
</organism>